<evidence type="ECO:0000313" key="1">
    <source>
        <dbReference type="EMBL" id="KAI0085044.1"/>
    </source>
</evidence>
<evidence type="ECO:0000313" key="2">
    <source>
        <dbReference type="Proteomes" id="UP001055072"/>
    </source>
</evidence>
<comment type="caution">
    <text evidence="1">The sequence shown here is derived from an EMBL/GenBank/DDBJ whole genome shotgun (WGS) entry which is preliminary data.</text>
</comment>
<accession>A0ACB8TT76</accession>
<sequence length="324" mass="36145">MGSIDNDGPNFRKPEYYIRYIEPLGSDLEQKVEYNMDDQDREWLESVNADRRKEQLGGVSYEVFEIVMDQLCSNTKLNESVPDRNVSRRVVTAREHAAPSAILQAAGTIRRNVWTRITWMAGSMRTVTTIGNERGRRSYFPGKVYGREMFAKFDVGWILPDNSRRGGCAPVDRQAIELRRKKPKAGREWSHLSTEGTIVAPKDIVQSGGRSGEIAASIDNGPVLVPASEETEAMRVDNILQLPQASSSHPEPPVLPTTSKEALASASPQSITQVTAWDGKRRRGFSVSFTRNLAVVGPLSHHVLCACPTHLDYKQARQLICHQS</sequence>
<dbReference type="EMBL" id="MU274935">
    <property type="protein sequence ID" value="KAI0085044.1"/>
    <property type="molecule type" value="Genomic_DNA"/>
</dbReference>
<protein>
    <submittedName>
        <fullName evidence="1">Enhancer of polycomb-like-domain-containing protein</fullName>
    </submittedName>
</protein>
<dbReference type="Proteomes" id="UP001055072">
    <property type="component" value="Unassembled WGS sequence"/>
</dbReference>
<organism evidence="1 2">
    <name type="scientific">Irpex rosettiformis</name>
    <dbReference type="NCBI Taxonomy" id="378272"/>
    <lineage>
        <taxon>Eukaryota</taxon>
        <taxon>Fungi</taxon>
        <taxon>Dikarya</taxon>
        <taxon>Basidiomycota</taxon>
        <taxon>Agaricomycotina</taxon>
        <taxon>Agaricomycetes</taxon>
        <taxon>Polyporales</taxon>
        <taxon>Irpicaceae</taxon>
        <taxon>Irpex</taxon>
    </lineage>
</organism>
<reference evidence="1" key="1">
    <citation type="journal article" date="2021" name="Environ. Microbiol.">
        <title>Gene family expansions and transcriptome signatures uncover fungal adaptations to wood decay.</title>
        <authorList>
            <person name="Hage H."/>
            <person name="Miyauchi S."/>
            <person name="Viragh M."/>
            <person name="Drula E."/>
            <person name="Min B."/>
            <person name="Chaduli D."/>
            <person name="Navarro D."/>
            <person name="Favel A."/>
            <person name="Norest M."/>
            <person name="Lesage-Meessen L."/>
            <person name="Balint B."/>
            <person name="Merenyi Z."/>
            <person name="de Eugenio L."/>
            <person name="Morin E."/>
            <person name="Martinez A.T."/>
            <person name="Baldrian P."/>
            <person name="Stursova M."/>
            <person name="Martinez M.J."/>
            <person name="Novotny C."/>
            <person name="Magnuson J.K."/>
            <person name="Spatafora J.W."/>
            <person name="Maurice S."/>
            <person name="Pangilinan J."/>
            <person name="Andreopoulos W."/>
            <person name="LaButti K."/>
            <person name="Hundley H."/>
            <person name="Na H."/>
            <person name="Kuo A."/>
            <person name="Barry K."/>
            <person name="Lipzen A."/>
            <person name="Henrissat B."/>
            <person name="Riley R."/>
            <person name="Ahrendt S."/>
            <person name="Nagy L.G."/>
            <person name="Grigoriev I.V."/>
            <person name="Martin F."/>
            <person name="Rosso M.N."/>
        </authorList>
    </citation>
    <scope>NUCLEOTIDE SEQUENCE</scope>
    <source>
        <strain evidence="1">CBS 384.51</strain>
    </source>
</reference>
<proteinExistence type="predicted"/>
<keyword evidence="2" id="KW-1185">Reference proteome</keyword>
<gene>
    <name evidence="1" type="ORF">BDY19DRAFT_909333</name>
</gene>
<name>A0ACB8TT76_9APHY</name>